<dbReference type="Pfam" id="PF01471">
    <property type="entry name" value="PG_binding_1"/>
    <property type="match status" value="1"/>
</dbReference>
<dbReference type="Proteomes" id="UP000715781">
    <property type="component" value="Unassembled WGS sequence"/>
</dbReference>
<comment type="caution">
    <text evidence="6">The sequence shown here is derived from an EMBL/GenBank/DDBJ whole genome shotgun (WGS) entry which is preliminary data.</text>
</comment>
<evidence type="ECO:0000256" key="2">
    <source>
        <dbReference type="ARBA" id="ARBA00022549"/>
    </source>
</evidence>
<keyword evidence="3" id="KW-0605">Phycobilisome</keyword>
<evidence type="ECO:0000256" key="4">
    <source>
        <dbReference type="ARBA" id="ARBA00023239"/>
    </source>
</evidence>
<dbReference type="InterPro" id="IPR002477">
    <property type="entry name" value="Peptidoglycan-bd-like"/>
</dbReference>
<dbReference type="SUPFAM" id="SSF48371">
    <property type="entry name" value="ARM repeat"/>
    <property type="match status" value="1"/>
</dbReference>
<evidence type="ECO:0000259" key="5">
    <source>
        <dbReference type="Pfam" id="PF01471"/>
    </source>
</evidence>
<keyword evidence="2" id="KW-0042">Antenna complex</keyword>
<gene>
    <name evidence="6" type="ORF">KME32_06890</name>
</gene>
<accession>A0A951PVT3</accession>
<comment type="similarity">
    <text evidence="1">Belongs to the CpcE/RpcE/PecE family.</text>
</comment>
<keyword evidence="4" id="KW-0456">Lyase</keyword>
<protein>
    <submittedName>
        <fullName evidence="6">Peptidoglycan-binding protein</fullName>
    </submittedName>
</protein>
<dbReference type="InterPro" id="IPR036365">
    <property type="entry name" value="PGBD-like_sf"/>
</dbReference>
<evidence type="ECO:0000256" key="1">
    <source>
        <dbReference type="ARBA" id="ARBA00009299"/>
    </source>
</evidence>
<dbReference type="SUPFAM" id="SSF47090">
    <property type="entry name" value="PGBD-like"/>
    <property type="match status" value="1"/>
</dbReference>
<reference evidence="6" key="2">
    <citation type="journal article" date="2022" name="Microbiol. Resour. Announc.">
        <title>Metagenome Sequencing to Explore Phylogenomics of Terrestrial Cyanobacteria.</title>
        <authorList>
            <person name="Ward R.D."/>
            <person name="Stajich J.E."/>
            <person name="Johansen J.R."/>
            <person name="Huntemann M."/>
            <person name="Clum A."/>
            <person name="Foster B."/>
            <person name="Foster B."/>
            <person name="Roux S."/>
            <person name="Palaniappan K."/>
            <person name="Varghese N."/>
            <person name="Mukherjee S."/>
            <person name="Reddy T.B.K."/>
            <person name="Daum C."/>
            <person name="Copeland A."/>
            <person name="Chen I.A."/>
            <person name="Ivanova N.N."/>
            <person name="Kyrpides N.C."/>
            <person name="Shapiro N."/>
            <person name="Eloe-Fadrosh E.A."/>
            <person name="Pietrasiak N."/>
        </authorList>
    </citation>
    <scope>NUCLEOTIDE SEQUENCE</scope>
    <source>
        <strain evidence="6">JT2-VF2</strain>
    </source>
</reference>
<reference evidence="6" key="1">
    <citation type="submission" date="2021-05" db="EMBL/GenBank/DDBJ databases">
        <authorList>
            <person name="Pietrasiak N."/>
            <person name="Ward R."/>
            <person name="Stajich J.E."/>
            <person name="Kurbessoian T."/>
        </authorList>
    </citation>
    <scope>NUCLEOTIDE SEQUENCE</scope>
    <source>
        <strain evidence="6">JT2-VF2</strain>
    </source>
</reference>
<evidence type="ECO:0000256" key="3">
    <source>
        <dbReference type="ARBA" id="ARBA00022738"/>
    </source>
</evidence>
<proteinExistence type="inferred from homology"/>
<feature type="domain" description="Peptidoglycan binding-like" evidence="5">
    <location>
        <begin position="57"/>
        <end position="113"/>
    </location>
</feature>
<dbReference type="Gene3D" id="1.25.10.10">
    <property type="entry name" value="Leucine-rich Repeat Variant"/>
    <property type="match status" value="1"/>
</dbReference>
<name>A0A951PVT3_9NOST</name>
<dbReference type="AlphaFoldDB" id="A0A951PVT3"/>
<dbReference type="InterPro" id="IPR016024">
    <property type="entry name" value="ARM-type_fold"/>
</dbReference>
<dbReference type="EMBL" id="JAHHHN010000003">
    <property type="protein sequence ID" value="MBW4560876.1"/>
    <property type="molecule type" value="Genomic_DNA"/>
</dbReference>
<organism evidence="6 7">
    <name type="scientific">Mojavia pulchra JT2-VF2</name>
    <dbReference type="NCBI Taxonomy" id="287848"/>
    <lineage>
        <taxon>Bacteria</taxon>
        <taxon>Bacillati</taxon>
        <taxon>Cyanobacteriota</taxon>
        <taxon>Cyanophyceae</taxon>
        <taxon>Nostocales</taxon>
        <taxon>Nostocaceae</taxon>
    </lineage>
</organism>
<dbReference type="GO" id="GO:0030089">
    <property type="term" value="C:phycobilisome"/>
    <property type="evidence" value="ECO:0007669"/>
    <property type="project" value="UniProtKB-KW"/>
</dbReference>
<dbReference type="Pfam" id="PF03130">
    <property type="entry name" value="HEAT_PBS"/>
    <property type="match status" value="1"/>
</dbReference>
<evidence type="ECO:0000313" key="6">
    <source>
        <dbReference type="EMBL" id="MBW4560876.1"/>
    </source>
</evidence>
<dbReference type="InterPro" id="IPR036366">
    <property type="entry name" value="PGBDSf"/>
</dbReference>
<sequence>MRPCNSSIPVFAYFICLGLYQSPASPATPELTLEILQLAQASSTEVAQPTTLRPGNTGKDVQALQTQLKLLGYYNGLANGQYQESTEIAASKFQRAKSLTVDGIAGNTTRKSLQAAVAAKKALIASSFPAPTAKPSTQPKPTQQGSSWWPLLGLGVLGSIGTVFYWLRWMNRVKPGEQPTISEEKTENAANKDAIAQTIEESDSTADQHESNTATASISTKLLPPEKTSRLAKLNIVDELIKDLYSADPAKRHKAIWDLGQQGDSRAIQPLIDLMMNADSQQHSLILAALSEISIRTLKPMNRALAISIQDESPQVRQNAIRDLTRVYDMMAQISQILRHGLEDPDAEVQSTARYALNHINRIRVLPDSESLPEHQQQDPSP</sequence>
<dbReference type="GO" id="GO:0016829">
    <property type="term" value="F:lyase activity"/>
    <property type="evidence" value="ECO:0007669"/>
    <property type="project" value="UniProtKB-KW"/>
</dbReference>
<dbReference type="InterPro" id="IPR011989">
    <property type="entry name" value="ARM-like"/>
</dbReference>
<dbReference type="Gene3D" id="1.10.101.10">
    <property type="entry name" value="PGBD-like superfamily/PGBD"/>
    <property type="match status" value="1"/>
</dbReference>
<evidence type="ECO:0000313" key="7">
    <source>
        <dbReference type="Proteomes" id="UP000715781"/>
    </source>
</evidence>
<dbReference type="InterPro" id="IPR004155">
    <property type="entry name" value="PBS_lyase_HEAT"/>
</dbReference>